<keyword evidence="1" id="KW-1133">Transmembrane helix</keyword>
<comment type="caution">
    <text evidence="3">The sequence shown here is derived from an EMBL/GenBank/DDBJ whole genome shotgun (WGS) entry which is preliminary data.</text>
</comment>
<dbReference type="Gene3D" id="2.60.40.10">
    <property type="entry name" value="Immunoglobulins"/>
    <property type="match status" value="2"/>
</dbReference>
<keyword evidence="1" id="KW-0812">Transmembrane</keyword>
<keyword evidence="4" id="KW-1185">Reference proteome</keyword>
<name>A0A840YBP5_9SPHN</name>
<gene>
    <name evidence="3" type="ORF">FHT02_000655</name>
</gene>
<dbReference type="Proteomes" id="UP000527143">
    <property type="component" value="Unassembled WGS sequence"/>
</dbReference>
<dbReference type="InterPro" id="IPR036116">
    <property type="entry name" value="FN3_sf"/>
</dbReference>
<dbReference type="PROSITE" id="PS50853">
    <property type="entry name" value="FN3"/>
    <property type="match status" value="2"/>
</dbReference>
<dbReference type="SMART" id="SM00060">
    <property type="entry name" value="FN3"/>
    <property type="match status" value="2"/>
</dbReference>
<dbReference type="EMBL" id="JACIJF010000001">
    <property type="protein sequence ID" value="MBB5709449.1"/>
    <property type="molecule type" value="Genomic_DNA"/>
</dbReference>
<dbReference type="InterPro" id="IPR003961">
    <property type="entry name" value="FN3_dom"/>
</dbReference>
<evidence type="ECO:0000259" key="2">
    <source>
        <dbReference type="PROSITE" id="PS50853"/>
    </source>
</evidence>
<accession>A0A840YBP5</accession>
<organism evidence="3 4">
    <name type="scientific">Sphingomonas xinjiangensis</name>
    <dbReference type="NCBI Taxonomy" id="643568"/>
    <lineage>
        <taxon>Bacteria</taxon>
        <taxon>Pseudomonadati</taxon>
        <taxon>Pseudomonadota</taxon>
        <taxon>Alphaproteobacteria</taxon>
        <taxon>Sphingomonadales</taxon>
        <taxon>Sphingomonadaceae</taxon>
        <taxon>Sphingomonas</taxon>
    </lineage>
</organism>
<keyword evidence="1" id="KW-0472">Membrane</keyword>
<dbReference type="RefSeq" id="WP_184084143.1">
    <property type="nucleotide sequence ID" value="NZ_JACIJF010000001.1"/>
</dbReference>
<protein>
    <recommendedName>
        <fullName evidence="2">Fibronectin type-III domain-containing protein</fullName>
    </recommendedName>
</protein>
<dbReference type="InterPro" id="IPR013783">
    <property type="entry name" value="Ig-like_fold"/>
</dbReference>
<feature type="domain" description="Fibronectin type-III" evidence="2">
    <location>
        <begin position="699"/>
        <end position="794"/>
    </location>
</feature>
<proteinExistence type="predicted"/>
<evidence type="ECO:0000256" key="1">
    <source>
        <dbReference type="SAM" id="Phobius"/>
    </source>
</evidence>
<reference evidence="3 4" key="1">
    <citation type="submission" date="2020-08" db="EMBL/GenBank/DDBJ databases">
        <title>Genomic Encyclopedia of Type Strains, Phase IV (KMG-IV): sequencing the most valuable type-strain genomes for metagenomic binning, comparative biology and taxonomic classification.</title>
        <authorList>
            <person name="Goeker M."/>
        </authorList>
    </citation>
    <scope>NUCLEOTIDE SEQUENCE [LARGE SCALE GENOMIC DNA]</scope>
    <source>
        <strain evidence="3 4">DSM 26736</strain>
    </source>
</reference>
<sequence>MSKIVKTVAVVALAVAVVVFAPQIAGVLASVAGSLGATVTAAALTSSIIGMGLTLALTATASLFRKAPSMSQSLVDRLNTSVVPTAPRKIVFGTTAGGQDVRFFEGELDLPSTKKDGYVQVIALASHKISAFKQFYVENDLVWSNGSWLKHRDGFSPSNPLRIVTEGTRSNGFSVGSGRYWTASASFTGCAYYVPTWKLDEEVWESGIPQRLTAIVDGCPVYDPRRDSTRGGAGSHRYGDQNTYTFNEGATQIGRNPALALLTYLIGWKINGKLVWGMGIPAHRIDLDNFRTYANLCEERVATEAGGTVQRYTADGIYSTSDPHDTVINALTAAMGSCKLTDRGGNYCLVGGYDDTAGPKVVFTADDLVAPANGASPYIWNPAPASRERYNIVRGRFANPNELYQLTDWGDPIEQPALADGIPRTMTLDLGAVSRAETCQRIAKQFLLREYLCPGMFSATFGPKAFAVEVGSVITLSLPAEGWNSKLFRVMEQAETHDLFFQMTLREEDPAIYAWDREEKPLPTSIRPQGYDAKATITPEGLALTSASYAGANGINISEVHVSWTPEASGRVSGIQIQSRPAGSEGWTEQAAIFDPKAGSFTFTSNAPGITVEVRARYRMISGVYSPWVLANVATAPVQINYGDVEDAPKDLHELDPVQGGKLDGIQPGATVGGTIGVDIKNPDGSTWKPSEVSLDITPPAIPTGLTVTSKLTDAGVTLTATWNAPADADLAGYNLAIAENDGNFIDFTVGSPRFERTALPRGSKFSLKVSAFDKMGNPSPYSAVVDHVTAKDDVPPAIPTGINIEAAFETVFIRWINAADTDLAFVKVYEGTTNARANATKVAEVSVRAGGTSTYTRSNLTPGTYYYWLRSVDTSGNDSADTAVATVTTAGLTNTDLTPGLEIPGSGPTLPAAASYAGSQFYNTTEGKLYRKVNGAWTATVDGFDIKNNSVQAEKIAAKLGGGNLLRNTMMDKLQGTGSVVLPLGFTQYDNSQGNDGVSSWSVTTGRYASTKAIRTTFPTKNTSTKGFYLANSGGVNNLGIFKVGTPYVISFYARGSGSALNNYLTLAYNNAPTTRIDTSSPLLTADWQRYVWRLRWDGATPDPSMFFTVAPVQGAGWWEATELQIEEGEVATAYSPAFLAGEVSNGFIAADAVTAVNIKAGAVEADKLAAKSVTADKVASNAINTNNLVVQSRPISLVGVDPRIDNDGALRWNAGTITYPDDTGAYVTKNVVAGGSFWNAAWGNGAVNLCFDTFRDVGQLFFVNNDSFKDNRSWVALGVWDKATGFTARSGVGTLIQGNRIVTGSILADQIKAGTIGASRLAVTNSQTLNPDPSFADPNSWNNVGPFNGPLTYAPDDSAVGSRGWFVDTAGFTSSEMGRTDAITLWAGAVVPPGTGRQHLYTNGSIKVQAGTTYEFTATCFNNSNQTIYVLARCSNVNGGGTGDLQFGFDPSTVRQTKRLTVTIPAGTTQFGFIIYNDATRAFTGYARVGGVELTKSVGTTLIENGAITTDKITVGAVQAAQIAADAITASKLAIGNSDNIVTDSGMTDPAWWSGGVPDGRLTSEDRSFTSFRSTLAIRPGGGIDVLSKFFDVEPGATYRIVMGLQTRDMASGGTFSPMIHMPGYQWFSLKSGGAITPGDAAGQYGPSFSDNVTFTVTNPFTVGTRQWQFRLAGQFSGLVNFAVSIVRVNDTTLIKDGAITTNKITVNSLNGDRIQAGTLSADKIQAGSVMAGSVVVGGSTLESIRTTAIGANSRATDGLFFSDTRNDNFTPAWYWTNKPRSTYSEFKSAGTIGLSAGGSSPYLRLITTVPWSDSSGGPIQQQAVDSAGREWNRFSADNTNWSAWIDAGAQVNKGVTRIEPGRILIQGDTSLDSWRDQTEIRGGAIKANSIDVSKLTINGRGLSFIGLDFRWEPSNNWVYWSEGYIYWIGDNGVATAEYVAAGSTGGAAAHLWFYWYPGSGKVNFNQENPAGNNRVMLAAWWGGSALNVNYGGTIIHGDRITTNTIHANKIVAGTITADKMAVTSLSSITANIGSLVSYTPDGGRVERDGNGSRMYGPNGALRFFWGYRP</sequence>
<evidence type="ECO:0000313" key="4">
    <source>
        <dbReference type="Proteomes" id="UP000527143"/>
    </source>
</evidence>
<evidence type="ECO:0000313" key="3">
    <source>
        <dbReference type="EMBL" id="MBB5709449.1"/>
    </source>
</evidence>
<dbReference type="SUPFAM" id="SSF49265">
    <property type="entry name" value="Fibronectin type III"/>
    <property type="match status" value="2"/>
</dbReference>
<feature type="domain" description="Fibronectin type-III" evidence="2">
    <location>
        <begin position="538"/>
        <end position="639"/>
    </location>
</feature>
<feature type="transmembrane region" description="Helical" evidence="1">
    <location>
        <begin position="39"/>
        <end position="64"/>
    </location>
</feature>